<name>A0A4P7IG99_9ACTN</name>
<dbReference type="InterPro" id="IPR036505">
    <property type="entry name" value="Amidase/PGRP_sf"/>
</dbReference>
<organism evidence="6 7">
    <name type="scientific">Nocardioides seonyuensis</name>
    <dbReference type="NCBI Taxonomy" id="2518371"/>
    <lineage>
        <taxon>Bacteria</taxon>
        <taxon>Bacillati</taxon>
        <taxon>Actinomycetota</taxon>
        <taxon>Actinomycetes</taxon>
        <taxon>Propionibacteriales</taxon>
        <taxon>Nocardioidaceae</taxon>
        <taxon>Nocardioides</taxon>
    </lineage>
</organism>
<dbReference type="KEGG" id="nsn:EXE58_13170"/>
<dbReference type="InterPro" id="IPR028994">
    <property type="entry name" value="Integrin_alpha_N"/>
</dbReference>
<dbReference type="RefSeq" id="WP_135268315.1">
    <property type="nucleotide sequence ID" value="NZ_CP038436.1"/>
</dbReference>
<gene>
    <name evidence="6" type="ORF">EXE58_13170</name>
</gene>
<feature type="region of interest" description="Disordered" evidence="3">
    <location>
        <begin position="69"/>
        <end position="97"/>
    </location>
</feature>
<dbReference type="PANTHER" id="PTHR11022">
    <property type="entry name" value="PEPTIDOGLYCAN RECOGNITION PROTEIN"/>
    <property type="match status" value="1"/>
</dbReference>
<reference evidence="6 7" key="1">
    <citation type="submission" date="2019-03" db="EMBL/GenBank/DDBJ databases">
        <title>Three New Species of Nocardioides, Nocardioides euryhalodurans sp. nov., Nocardioides seonyuensis sp. nov. and Nocardioides eburneoflavus sp. nov. Iolated from Soil.</title>
        <authorList>
            <person name="Roh S.G."/>
            <person name="Lee C."/>
            <person name="Kim M.-K."/>
            <person name="Kim S.B."/>
        </authorList>
    </citation>
    <scope>NUCLEOTIDE SEQUENCE [LARGE SCALE GENOMIC DNA]</scope>
    <source>
        <strain evidence="6 7">MMS17-SY207-3</strain>
    </source>
</reference>
<keyword evidence="7" id="KW-1185">Reference proteome</keyword>
<dbReference type="AlphaFoldDB" id="A0A4P7IG99"/>
<dbReference type="PANTHER" id="PTHR11022:SF41">
    <property type="entry name" value="PEPTIDOGLYCAN-RECOGNITION PROTEIN LC-RELATED"/>
    <property type="match status" value="1"/>
</dbReference>
<dbReference type="SUPFAM" id="SSF69318">
    <property type="entry name" value="Integrin alpha N-terminal domain"/>
    <property type="match status" value="2"/>
</dbReference>
<protein>
    <recommendedName>
        <fullName evidence="8">Peptidoglycan recognition protein family domain-containing protein</fullName>
    </recommendedName>
</protein>
<evidence type="ECO:0000256" key="3">
    <source>
        <dbReference type="SAM" id="MobiDB-lite"/>
    </source>
</evidence>
<feature type="domain" description="N-acetylmuramoyl-L-alanine amidase" evidence="4">
    <location>
        <begin position="270"/>
        <end position="418"/>
    </location>
</feature>
<dbReference type="InterPro" id="IPR013517">
    <property type="entry name" value="FG-GAP"/>
</dbReference>
<dbReference type="GO" id="GO:0008745">
    <property type="term" value="F:N-acetylmuramoyl-L-alanine amidase activity"/>
    <property type="evidence" value="ECO:0007669"/>
    <property type="project" value="InterPro"/>
</dbReference>
<sequence>MRILQARVVTLCQQLLAFGVVLAVLTPASGVVSLDIVAGDAPRAAGSAGPATLVSATVPSEAVEPEVTEVPLTTDAGNARPLAGDTVSGDSVSDSSVVSKPQAVSGFAAVGVTWENGEQLEDEEIALQVRTRTGEAWGEWQELEYHDEHGPDAGSAEALEARPGTEPLFVGEVDDVQVKASTEGTSLPDDMSVALISPGEAEGEKAEAPAIKGAAPNALQRDASATRAYEKEFEEQGGADGIVLRAARTIAQPTIFSRAQWGADERIRDASNPSYGTVNAGFVHHTVNANEYTEADVPGIIRSIYAYHVKSRGWRDIGYNFLVDRFGRIWEGRYGGIDRPVIGAHTLGYNHASFAMSAIGNFDVVQPTDEMLRAYGQLFAWKLSLHGVNPASMSQKVGKSTFAAINGHRDAGSTACPGKYLYARIPSIRQYSAEAAPAAPVGVAVSEPAPQSSLVGTPHPDLVVRRASDGQGLVLPTGGLTSFGKRAVIGKRKWNTRADVLVSPDLTGDGVVDLVTSDGRGTVRVRPGKAGGRFGNTTKKVRTTRGHALLAAVGDTNGDGRNDLVARRKGKLVLFKGTAKGGFSRKVLDRGFGNAVQLLGVGDVNSDGHVDVMARRKGSLNLYPGTGSGTFGARQRVAGTWGSYDRIIGGDYTGDGRPDLLARRTNGSLYLLPGNGDGTFGAARGPASNLRSMRFLTAGGNLLGGPGGDLVGVSGQKLMVVTNRDTFELGSPIDTGVSFAGLDLVLNAGDVNRDGLGDVLGRTPAGQLMLFTGNGQGGLAPAGVLGEGWNAVADLKAVGDVTGDGLPDLVGTLDGPKVWPGNGSGFGAASSILGRIAVSAGLPQDLSRFDWLIGVSDMQLRGGMDYVAREPSTGRLYFYNGKQSGASRARVLGEGMGAYDLAG</sequence>
<evidence type="ECO:0000256" key="1">
    <source>
        <dbReference type="ARBA" id="ARBA00007553"/>
    </source>
</evidence>
<feature type="domain" description="Peptidoglycan recognition protein family" evidence="5">
    <location>
        <begin position="253"/>
        <end position="397"/>
    </location>
</feature>
<dbReference type="SMART" id="SM00644">
    <property type="entry name" value="Ami_2"/>
    <property type="match status" value="1"/>
</dbReference>
<feature type="compositionally biased region" description="Low complexity" evidence="3">
    <location>
        <begin position="87"/>
        <end position="97"/>
    </location>
</feature>
<dbReference type="SMART" id="SM00701">
    <property type="entry name" value="PGRP"/>
    <property type="match status" value="1"/>
</dbReference>
<comment type="similarity">
    <text evidence="1">Belongs to the N-acetylmuramoyl-L-alanine amidase 2 family.</text>
</comment>
<dbReference type="SUPFAM" id="SSF55846">
    <property type="entry name" value="N-acetylmuramoyl-L-alanine amidase-like"/>
    <property type="match status" value="1"/>
</dbReference>
<proteinExistence type="inferred from homology"/>
<dbReference type="Proteomes" id="UP000294853">
    <property type="component" value="Chromosome"/>
</dbReference>
<evidence type="ECO:0000313" key="6">
    <source>
        <dbReference type="EMBL" id="QBX56325.1"/>
    </source>
</evidence>
<dbReference type="GO" id="GO:0008270">
    <property type="term" value="F:zinc ion binding"/>
    <property type="evidence" value="ECO:0007669"/>
    <property type="project" value="InterPro"/>
</dbReference>
<dbReference type="Pfam" id="PF01510">
    <property type="entry name" value="Amidase_2"/>
    <property type="match status" value="1"/>
</dbReference>
<evidence type="ECO:0000256" key="2">
    <source>
        <dbReference type="ARBA" id="ARBA00022729"/>
    </source>
</evidence>
<dbReference type="OrthoDB" id="514320at2"/>
<evidence type="ECO:0000313" key="7">
    <source>
        <dbReference type="Proteomes" id="UP000294853"/>
    </source>
</evidence>
<dbReference type="Pfam" id="PF13517">
    <property type="entry name" value="FG-GAP_3"/>
    <property type="match status" value="2"/>
</dbReference>
<evidence type="ECO:0008006" key="8">
    <source>
        <dbReference type="Google" id="ProtNLM"/>
    </source>
</evidence>
<dbReference type="CDD" id="cd06583">
    <property type="entry name" value="PGRP"/>
    <property type="match status" value="1"/>
</dbReference>
<dbReference type="InterPro" id="IPR006619">
    <property type="entry name" value="PGRP_domain_met/bac"/>
</dbReference>
<evidence type="ECO:0000259" key="4">
    <source>
        <dbReference type="SMART" id="SM00644"/>
    </source>
</evidence>
<dbReference type="Gene3D" id="2.130.10.130">
    <property type="entry name" value="Integrin alpha, N-terminal"/>
    <property type="match status" value="1"/>
</dbReference>
<evidence type="ECO:0000259" key="5">
    <source>
        <dbReference type="SMART" id="SM00701"/>
    </source>
</evidence>
<dbReference type="GO" id="GO:0009253">
    <property type="term" value="P:peptidoglycan catabolic process"/>
    <property type="evidence" value="ECO:0007669"/>
    <property type="project" value="InterPro"/>
</dbReference>
<accession>A0A4P7IG99</accession>
<dbReference type="InterPro" id="IPR002502">
    <property type="entry name" value="Amidase_domain"/>
</dbReference>
<keyword evidence="2" id="KW-0732">Signal</keyword>
<dbReference type="EMBL" id="CP038436">
    <property type="protein sequence ID" value="QBX56325.1"/>
    <property type="molecule type" value="Genomic_DNA"/>
</dbReference>
<dbReference type="InterPro" id="IPR015510">
    <property type="entry name" value="PGRP"/>
</dbReference>
<dbReference type="Gene3D" id="3.40.80.10">
    <property type="entry name" value="Peptidoglycan recognition protein-like"/>
    <property type="match status" value="1"/>
</dbReference>